<dbReference type="Pfam" id="PF00291">
    <property type="entry name" value="PALP"/>
    <property type="match status" value="1"/>
</dbReference>
<dbReference type="EC" id="4.3.1.15" evidence="4"/>
<keyword evidence="2" id="KW-0663">Pyridoxal phosphate</keyword>
<reference evidence="4 5" key="1">
    <citation type="submission" date="2018-06" db="EMBL/GenBank/DDBJ databases">
        <authorList>
            <consortium name="Pathogen Informatics"/>
            <person name="Doyle S."/>
        </authorList>
    </citation>
    <scope>NUCLEOTIDE SEQUENCE [LARGE SCALE GENOMIC DNA]</scope>
    <source>
        <strain evidence="4 5">NCTC9140</strain>
    </source>
</reference>
<gene>
    <name evidence="4" type="primary">dpaL_2</name>
    <name evidence="4" type="ORF">NCTC9140_03266</name>
</gene>
<dbReference type="AlphaFoldDB" id="A0A377TUH7"/>
<keyword evidence="4" id="KW-0456">Lyase</keyword>
<dbReference type="InterPro" id="IPR036052">
    <property type="entry name" value="TrpB-like_PALP_sf"/>
</dbReference>
<dbReference type="PANTHER" id="PTHR42937">
    <property type="match status" value="1"/>
</dbReference>
<sequence length="85" mass="9208">MQGYMTLAVEIWQQLAESGAPMPTHLFLQAGVGSFAGSIMGYFIEKMQQQAPTIIIVEPHKANCLYRSATINDGLPHSVGGICQL</sequence>
<dbReference type="EMBL" id="UGKQ01000007">
    <property type="protein sequence ID" value="STS81527.1"/>
    <property type="molecule type" value="Genomic_DNA"/>
</dbReference>
<dbReference type="InterPro" id="IPR001926">
    <property type="entry name" value="TrpB-like_PALP"/>
</dbReference>
<dbReference type="GO" id="GO:0008838">
    <property type="term" value="F:diaminopropionate ammonia-lyase activity"/>
    <property type="evidence" value="ECO:0007669"/>
    <property type="project" value="UniProtKB-EC"/>
</dbReference>
<comment type="cofactor">
    <cofactor evidence="1">
        <name>pyridoxal 5'-phosphate</name>
        <dbReference type="ChEBI" id="CHEBI:597326"/>
    </cofactor>
</comment>
<proteinExistence type="predicted"/>
<feature type="domain" description="Tryptophan synthase beta chain-like PALP" evidence="3">
    <location>
        <begin position="1"/>
        <end position="69"/>
    </location>
</feature>
<evidence type="ECO:0000256" key="1">
    <source>
        <dbReference type="ARBA" id="ARBA00001933"/>
    </source>
</evidence>
<dbReference type="SUPFAM" id="SSF53686">
    <property type="entry name" value="Tryptophan synthase beta subunit-like PLP-dependent enzymes"/>
    <property type="match status" value="1"/>
</dbReference>
<evidence type="ECO:0000313" key="5">
    <source>
        <dbReference type="Proteomes" id="UP000254938"/>
    </source>
</evidence>
<name>A0A377TUH7_KLEPN</name>
<evidence type="ECO:0000256" key="2">
    <source>
        <dbReference type="ARBA" id="ARBA00022898"/>
    </source>
</evidence>
<accession>A0A377TUH7</accession>
<organism evidence="4 5">
    <name type="scientific">Klebsiella pneumoniae</name>
    <dbReference type="NCBI Taxonomy" id="573"/>
    <lineage>
        <taxon>Bacteria</taxon>
        <taxon>Pseudomonadati</taxon>
        <taxon>Pseudomonadota</taxon>
        <taxon>Gammaproteobacteria</taxon>
        <taxon>Enterobacterales</taxon>
        <taxon>Enterobacteriaceae</taxon>
        <taxon>Klebsiella/Raoultella group</taxon>
        <taxon>Klebsiella</taxon>
        <taxon>Klebsiella pneumoniae complex</taxon>
    </lineage>
</organism>
<dbReference type="PANTHER" id="PTHR42937:SF1">
    <property type="entry name" value="DIAMINOPROPIONATE AMMONIA-LYASE"/>
    <property type="match status" value="1"/>
</dbReference>
<evidence type="ECO:0000259" key="3">
    <source>
        <dbReference type="Pfam" id="PF00291"/>
    </source>
</evidence>
<dbReference type="Gene3D" id="3.40.50.1100">
    <property type="match status" value="1"/>
</dbReference>
<evidence type="ECO:0000313" key="4">
    <source>
        <dbReference type="EMBL" id="STS81527.1"/>
    </source>
</evidence>
<protein>
    <submittedName>
        <fullName evidence="4">Diaminopropionate ammonia-lyase</fullName>
        <ecNumber evidence="4">4.3.1.15</ecNumber>
    </submittedName>
</protein>
<dbReference type="Proteomes" id="UP000254938">
    <property type="component" value="Unassembled WGS sequence"/>
</dbReference>